<comment type="similarity">
    <text evidence="1">Belongs to the Mu gp47/PBSX XkdT family.</text>
</comment>
<sequence>MSQPIRFVETDPAAIEARMITTYEAITGNKLYPGAPERLFVESVAMEHALLRQEQDHAARMNLVQYAEGEFLECLGAFVDTHRLPPEAAAVTLRFAVDPDAGGIVIPAGTRATPDGTLLFATDADAAVPAGTTYMDVAATCTVTGTKGNGFTAGQIARLSDPVSGVTGVSNTTTSMAGADAEDDEHLRSRILLAPGRFSSAGPADAYTYWAMTAHRDIIDVAVLSPSPCEIEVYPLMRGGQLPQAAVLELVETILTDKKHRPMGDRVTVAAPVEQPYAISVVWYADDPVTLAQTEEAVTKAVDAFIAWQRAKLGRDVNPSELIYRLRAAGAKRVELASPAFAVVAEHALAVPDGAPVITFGGLESA</sequence>
<feature type="domain" description="Baseplate J-like C-terminal" evidence="4">
    <location>
        <begin position="279"/>
        <end position="351"/>
    </location>
</feature>
<evidence type="ECO:0000259" key="2">
    <source>
        <dbReference type="Pfam" id="PF04865"/>
    </source>
</evidence>
<evidence type="ECO:0000256" key="1">
    <source>
        <dbReference type="ARBA" id="ARBA00038087"/>
    </source>
</evidence>
<feature type="domain" description="Baseplate protein J-like barrel" evidence="2">
    <location>
        <begin position="92"/>
        <end position="176"/>
    </location>
</feature>
<accession>A0A7J0BHX2</accession>
<gene>
    <name evidence="5" type="ORF">DSM101010T_16420</name>
</gene>
<dbReference type="InterPro" id="IPR014507">
    <property type="entry name" value="Baseplate_assembly_J_pred"/>
</dbReference>
<feature type="domain" description="Baseplate J-like central" evidence="3">
    <location>
        <begin position="200"/>
        <end position="271"/>
    </location>
</feature>
<dbReference type="PANTHER" id="PTHR37829:SF3">
    <property type="entry name" value="PROTEIN JAYE-RELATED"/>
    <property type="match status" value="1"/>
</dbReference>
<evidence type="ECO:0000313" key="6">
    <source>
        <dbReference type="Proteomes" id="UP000503840"/>
    </source>
</evidence>
<dbReference type="InterPro" id="IPR058530">
    <property type="entry name" value="Baseplate_J-like_C"/>
</dbReference>
<dbReference type="PIRSF" id="PIRSF020481">
    <property type="entry name" value="BAP"/>
    <property type="match status" value="1"/>
</dbReference>
<dbReference type="InterPro" id="IPR058531">
    <property type="entry name" value="Baseplate_J_M"/>
</dbReference>
<reference evidence="5 6" key="1">
    <citation type="submission" date="2020-05" db="EMBL/GenBank/DDBJ databases">
        <title>Draft genome sequence of Desulfovibrio sp. strain HN2T.</title>
        <authorList>
            <person name="Ueno A."/>
            <person name="Tamazawa S."/>
            <person name="Tamamura S."/>
            <person name="Murakami T."/>
            <person name="Kiyama T."/>
            <person name="Inomata H."/>
            <person name="Amano Y."/>
            <person name="Miyakawa K."/>
            <person name="Tamaki H."/>
            <person name="Naganuma T."/>
            <person name="Kaneko K."/>
        </authorList>
    </citation>
    <scope>NUCLEOTIDE SEQUENCE [LARGE SCALE GENOMIC DNA]</scope>
    <source>
        <strain evidence="5 6">HN2</strain>
    </source>
</reference>
<evidence type="ECO:0000259" key="4">
    <source>
        <dbReference type="Pfam" id="PF26079"/>
    </source>
</evidence>
<proteinExistence type="inferred from homology"/>
<dbReference type="InterPro" id="IPR006949">
    <property type="entry name" value="Barrel_Baseplate_J-like"/>
</dbReference>
<dbReference type="RefSeq" id="WP_174404946.1">
    <property type="nucleotide sequence ID" value="NZ_BLVO01000013.1"/>
</dbReference>
<comment type="caution">
    <text evidence="5">The sequence shown here is derived from an EMBL/GenBank/DDBJ whole genome shotgun (WGS) entry which is preliminary data.</text>
</comment>
<keyword evidence="6" id="KW-1185">Reference proteome</keyword>
<dbReference type="InterPro" id="IPR052399">
    <property type="entry name" value="Phage_Baseplate_Assmbl_Protein"/>
</dbReference>
<protein>
    <submittedName>
        <fullName evidence="5">Baseplate protein</fullName>
    </submittedName>
</protein>
<dbReference type="Pfam" id="PF04865">
    <property type="entry name" value="Baseplate_J"/>
    <property type="match status" value="1"/>
</dbReference>
<name>A0A7J0BHX2_9BACT</name>
<organism evidence="5 6">
    <name type="scientific">Desulfovibrio subterraneus</name>
    <dbReference type="NCBI Taxonomy" id="2718620"/>
    <lineage>
        <taxon>Bacteria</taxon>
        <taxon>Pseudomonadati</taxon>
        <taxon>Thermodesulfobacteriota</taxon>
        <taxon>Desulfovibrionia</taxon>
        <taxon>Desulfovibrionales</taxon>
        <taxon>Desulfovibrionaceae</taxon>
        <taxon>Desulfovibrio</taxon>
    </lineage>
</organism>
<evidence type="ECO:0000313" key="5">
    <source>
        <dbReference type="EMBL" id="GFM33277.1"/>
    </source>
</evidence>
<dbReference type="Pfam" id="PF26078">
    <property type="entry name" value="Baseplate_J_M"/>
    <property type="match status" value="1"/>
</dbReference>
<dbReference type="AlphaFoldDB" id="A0A7J0BHX2"/>
<dbReference type="Pfam" id="PF26079">
    <property type="entry name" value="Baseplate_J_C"/>
    <property type="match status" value="1"/>
</dbReference>
<dbReference type="EMBL" id="BLVO01000013">
    <property type="protein sequence ID" value="GFM33277.1"/>
    <property type="molecule type" value="Genomic_DNA"/>
</dbReference>
<dbReference type="Proteomes" id="UP000503840">
    <property type="component" value="Unassembled WGS sequence"/>
</dbReference>
<dbReference type="PANTHER" id="PTHR37829">
    <property type="entry name" value="PHAGE-LIKE ELEMENT PBSX PROTEIN XKDT"/>
    <property type="match status" value="1"/>
</dbReference>
<evidence type="ECO:0000259" key="3">
    <source>
        <dbReference type="Pfam" id="PF26078"/>
    </source>
</evidence>